<evidence type="ECO:0000256" key="5">
    <source>
        <dbReference type="ARBA" id="ARBA00023136"/>
    </source>
</evidence>
<evidence type="ECO:0000256" key="4">
    <source>
        <dbReference type="ARBA" id="ARBA00022989"/>
    </source>
</evidence>
<feature type="transmembrane region" description="Helical" evidence="6">
    <location>
        <begin position="323"/>
        <end position="342"/>
    </location>
</feature>
<dbReference type="Proteomes" id="UP000035720">
    <property type="component" value="Unassembled WGS sequence"/>
</dbReference>
<accession>A0A077MBG5</accession>
<dbReference type="InterPro" id="IPR017778">
    <property type="entry name" value="ABC_transptr_urea_perm_UrtC"/>
</dbReference>
<keyword evidence="2" id="KW-1003">Cell membrane</keyword>
<comment type="caution">
    <text evidence="7">The sequence shown here is derived from an EMBL/GenBank/DDBJ whole genome shotgun (WGS) entry which is preliminary data.</text>
</comment>
<dbReference type="InterPro" id="IPR001851">
    <property type="entry name" value="ABC_transp_permease"/>
</dbReference>
<dbReference type="AlphaFoldDB" id="A0A077MBG5"/>
<dbReference type="GO" id="GO:0005886">
    <property type="term" value="C:plasma membrane"/>
    <property type="evidence" value="ECO:0007669"/>
    <property type="project" value="UniProtKB-SubCell"/>
</dbReference>
<evidence type="ECO:0000313" key="8">
    <source>
        <dbReference type="Proteomes" id="UP000035720"/>
    </source>
</evidence>
<keyword evidence="5 6" id="KW-0472">Membrane</keyword>
<comment type="subcellular location">
    <subcellularLocation>
        <location evidence="1">Cell membrane</location>
        <topology evidence="1">Multi-pass membrane protein</topology>
    </subcellularLocation>
</comment>
<dbReference type="PANTHER" id="PTHR30482:SF4">
    <property type="entry name" value="SLR1201 PROTEIN"/>
    <property type="match status" value="1"/>
</dbReference>
<organism evidence="7 8">
    <name type="scientific">Nostocoides jenkinsii Ben 74</name>
    <dbReference type="NCBI Taxonomy" id="1193518"/>
    <lineage>
        <taxon>Bacteria</taxon>
        <taxon>Bacillati</taxon>
        <taxon>Actinomycetota</taxon>
        <taxon>Actinomycetes</taxon>
        <taxon>Micrococcales</taxon>
        <taxon>Intrasporangiaceae</taxon>
        <taxon>Nostocoides</taxon>
    </lineage>
</organism>
<keyword evidence="4 6" id="KW-1133">Transmembrane helix</keyword>
<feature type="transmembrane region" description="Helical" evidence="6">
    <location>
        <begin position="199"/>
        <end position="218"/>
    </location>
</feature>
<keyword evidence="3 6" id="KW-0812">Transmembrane</keyword>
<proteinExistence type="predicted"/>
<evidence type="ECO:0000256" key="3">
    <source>
        <dbReference type="ARBA" id="ARBA00022692"/>
    </source>
</evidence>
<dbReference type="NCBIfam" id="TIGR03408">
    <property type="entry name" value="urea_trans_UrtC"/>
    <property type="match status" value="1"/>
</dbReference>
<gene>
    <name evidence="7" type="ORF">BN13_500047</name>
</gene>
<dbReference type="Pfam" id="PF02653">
    <property type="entry name" value="BPD_transp_2"/>
    <property type="match status" value="1"/>
</dbReference>
<dbReference type="CDD" id="cd06581">
    <property type="entry name" value="TM_PBP1_LivM_like"/>
    <property type="match status" value="1"/>
</dbReference>
<keyword evidence="8" id="KW-1185">Reference proteome</keyword>
<dbReference type="RefSeq" id="WP_048546294.1">
    <property type="nucleotide sequence ID" value="NZ_HF571038.1"/>
</dbReference>
<dbReference type="PANTHER" id="PTHR30482">
    <property type="entry name" value="HIGH-AFFINITY BRANCHED-CHAIN AMINO ACID TRANSPORT SYSTEM PERMEASE"/>
    <property type="match status" value="1"/>
</dbReference>
<feature type="transmembrane region" description="Helical" evidence="6">
    <location>
        <begin position="150"/>
        <end position="171"/>
    </location>
</feature>
<feature type="transmembrane region" description="Helical" evidence="6">
    <location>
        <begin position="50"/>
        <end position="71"/>
    </location>
</feature>
<evidence type="ECO:0000256" key="2">
    <source>
        <dbReference type="ARBA" id="ARBA00022475"/>
    </source>
</evidence>
<dbReference type="OrthoDB" id="9814461at2"/>
<feature type="transmembrane region" description="Helical" evidence="6">
    <location>
        <begin position="249"/>
        <end position="274"/>
    </location>
</feature>
<dbReference type="EMBL" id="CAJC01000162">
    <property type="protein sequence ID" value="CCI53919.1"/>
    <property type="molecule type" value="Genomic_DNA"/>
</dbReference>
<feature type="transmembrane region" description="Helical" evidence="6">
    <location>
        <begin position="121"/>
        <end position="143"/>
    </location>
</feature>
<dbReference type="GO" id="GO:0015658">
    <property type="term" value="F:branched-chain amino acid transmembrane transporter activity"/>
    <property type="evidence" value="ECO:0007669"/>
    <property type="project" value="InterPro"/>
</dbReference>
<dbReference type="InterPro" id="IPR043428">
    <property type="entry name" value="LivM-like"/>
</dbReference>
<protein>
    <submittedName>
        <fullName evidence="7">Urea ABC transporter membrane protein</fullName>
    </submittedName>
</protein>
<feature type="transmembrane region" description="Helical" evidence="6">
    <location>
        <begin position="20"/>
        <end position="38"/>
    </location>
</feature>
<sequence length="371" mass="38862">MTSPRTSFAEPTRFAKAGPWIGLAVLAVALLVIAPLALSPFRLGLLAKYLCYAIAAVGIGLAWGRGGMLVLGQGMYFGLGGYAMAMHLKLADAGPNGIPDFMLLYADGQMPLWWEPFRSPLVTLAAIVLVPGLLATILGLAIFKRRIKGAYFAILSQALTAAFALLLIGQVKTTGGYNGLNNFRGFFGYSLYDPANKKMLYLIAAGVLLLSLALVAHLQRSRFGELLIATRDAEERVRFLGQDPAFPKLLAYVVAAVLAAVGGALYVPIVGIISPDDVGVVASIGLIAGVALGGRASLFGPALGAIAVGYAESTLSERFAGSWTYFQGALFIVVLLLLPGGLSSVLAKAREAAGGRRLRRVHAEAGEVAAV</sequence>
<reference evidence="7 8" key="1">
    <citation type="journal article" date="2013" name="ISME J.">
        <title>A metabolic model for members of the genus Tetrasphaera involved in enhanced biological phosphorus removal.</title>
        <authorList>
            <person name="Kristiansen R."/>
            <person name="Nguyen H.T.T."/>
            <person name="Saunders A.M."/>
            <person name="Nielsen J.L."/>
            <person name="Wimmer R."/>
            <person name="Le V.Q."/>
            <person name="McIlroy S.J."/>
            <person name="Petrovski S."/>
            <person name="Seviour R.J."/>
            <person name="Calteau A."/>
            <person name="Nielsen K.L."/>
            <person name="Nielsen P.H."/>
        </authorList>
    </citation>
    <scope>NUCLEOTIDE SEQUENCE [LARGE SCALE GENOMIC DNA]</scope>
    <source>
        <strain evidence="7 8">Ben 74</strain>
    </source>
</reference>
<evidence type="ECO:0000256" key="6">
    <source>
        <dbReference type="SAM" id="Phobius"/>
    </source>
</evidence>
<name>A0A077MBG5_9MICO</name>
<dbReference type="STRING" id="1193518.BN13_500047"/>
<evidence type="ECO:0000313" key="7">
    <source>
        <dbReference type="EMBL" id="CCI53919.1"/>
    </source>
</evidence>
<evidence type="ECO:0000256" key="1">
    <source>
        <dbReference type="ARBA" id="ARBA00004651"/>
    </source>
</evidence>